<reference evidence="3 4" key="1">
    <citation type="submission" date="2019-10" db="EMBL/GenBank/DDBJ databases">
        <title>Whole genome shotgun sequence of Acrocarpospora macrocephala NBRC 16266.</title>
        <authorList>
            <person name="Ichikawa N."/>
            <person name="Kimura A."/>
            <person name="Kitahashi Y."/>
            <person name="Komaki H."/>
            <person name="Oguchi A."/>
        </authorList>
    </citation>
    <scope>NUCLEOTIDE SEQUENCE [LARGE SCALE GENOMIC DNA]</scope>
    <source>
        <strain evidence="3 4">NBRC 16266</strain>
    </source>
</reference>
<dbReference type="InterPro" id="IPR036663">
    <property type="entry name" value="Fumarylacetoacetase_C_sf"/>
</dbReference>
<name>A0A5M3WRJ9_9ACTN</name>
<keyword evidence="1" id="KW-0479">Metal-binding</keyword>
<dbReference type="FunFam" id="3.90.850.10:FF:000002">
    <property type="entry name" value="2-hydroxyhepta-2,4-diene-1,7-dioate isomerase"/>
    <property type="match status" value="1"/>
</dbReference>
<gene>
    <name evidence="3" type="ORF">Amac_024040</name>
</gene>
<dbReference type="OrthoDB" id="9805307at2"/>
<evidence type="ECO:0000259" key="2">
    <source>
        <dbReference type="Pfam" id="PF01557"/>
    </source>
</evidence>
<evidence type="ECO:0000256" key="1">
    <source>
        <dbReference type="ARBA" id="ARBA00022723"/>
    </source>
</evidence>
<sequence length="291" mass="30464">MKLVTFDTDSGTSIGALRENGDVVDFATDPALPRTMAEFVAGGRPALDRAARLLASAAPIPAGEVTLRAPIRPRNNVMCVGKNYLDHAKEFAGSGFDASQRQTVPDAPVVFSKALSSIVGPGEDVTVSADATGTSDYEGELAVVIGEGGSRIPAAEAWRHVYGYTIVNDLTVRELQKRHVQFFIGKSAATYCPMGPCLVTKDEIPDVTALWVRTSVNGEPRQAAPLADLIFPIPTLIEAISAAVTLEPGDVIATGTPSGVGIGFDPPRLLAPGDLIEVSIDGIGTLTNRAV</sequence>
<dbReference type="Proteomes" id="UP000331127">
    <property type="component" value="Unassembled WGS sequence"/>
</dbReference>
<organism evidence="3 4">
    <name type="scientific">Acrocarpospora macrocephala</name>
    <dbReference type="NCBI Taxonomy" id="150177"/>
    <lineage>
        <taxon>Bacteria</taxon>
        <taxon>Bacillati</taxon>
        <taxon>Actinomycetota</taxon>
        <taxon>Actinomycetes</taxon>
        <taxon>Streptosporangiales</taxon>
        <taxon>Streptosporangiaceae</taxon>
        <taxon>Acrocarpospora</taxon>
    </lineage>
</organism>
<dbReference type="PANTHER" id="PTHR11820">
    <property type="entry name" value="ACYLPYRUVASE"/>
    <property type="match status" value="1"/>
</dbReference>
<evidence type="ECO:0000313" key="4">
    <source>
        <dbReference type="Proteomes" id="UP000331127"/>
    </source>
</evidence>
<dbReference type="GO" id="GO:0019752">
    <property type="term" value="P:carboxylic acid metabolic process"/>
    <property type="evidence" value="ECO:0007669"/>
    <property type="project" value="UniProtKB-ARBA"/>
</dbReference>
<accession>A0A5M3WRJ9</accession>
<dbReference type="GO" id="GO:0016853">
    <property type="term" value="F:isomerase activity"/>
    <property type="evidence" value="ECO:0007669"/>
    <property type="project" value="UniProtKB-ARBA"/>
</dbReference>
<dbReference type="Pfam" id="PF01557">
    <property type="entry name" value="FAA_hydrolase"/>
    <property type="match status" value="1"/>
</dbReference>
<dbReference type="RefSeq" id="WP_155354402.1">
    <property type="nucleotide sequence ID" value="NZ_BAAAHL010000060.1"/>
</dbReference>
<evidence type="ECO:0000313" key="3">
    <source>
        <dbReference type="EMBL" id="GES08808.1"/>
    </source>
</evidence>
<keyword evidence="4" id="KW-1185">Reference proteome</keyword>
<comment type="caution">
    <text evidence="3">The sequence shown here is derived from an EMBL/GenBank/DDBJ whole genome shotgun (WGS) entry which is preliminary data.</text>
</comment>
<proteinExistence type="predicted"/>
<dbReference type="EMBL" id="BLAE01000012">
    <property type="protein sequence ID" value="GES08808.1"/>
    <property type="molecule type" value="Genomic_DNA"/>
</dbReference>
<dbReference type="InterPro" id="IPR011234">
    <property type="entry name" value="Fumarylacetoacetase-like_C"/>
</dbReference>
<dbReference type="GO" id="GO:0046872">
    <property type="term" value="F:metal ion binding"/>
    <property type="evidence" value="ECO:0007669"/>
    <property type="project" value="UniProtKB-KW"/>
</dbReference>
<dbReference type="Gene3D" id="3.90.850.10">
    <property type="entry name" value="Fumarylacetoacetase-like, C-terminal domain"/>
    <property type="match status" value="1"/>
</dbReference>
<dbReference type="GO" id="GO:0018773">
    <property type="term" value="F:acetylpyruvate hydrolase activity"/>
    <property type="evidence" value="ECO:0007669"/>
    <property type="project" value="TreeGrafter"/>
</dbReference>
<dbReference type="PANTHER" id="PTHR11820:SF7">
    <property type="entry name" value="ACYLPYRUVASE FAHD1, MITOCHONDRIAL"/>
    <property type="match status" value="1"/>
</dbReference>
<keyword evidence="3" id="KW-0378">Hydrolase</keyword>
<feature type="domain" description="Fumarylacetoacetase-like C-terminal" evidence="2">
    <location>
        <begin position="77"/>
        <end position="289"/>
    </location>
</feature>
<dbReference type="AlphaFoldDB" id="A0A5M3WRJ9"/>
<protein>
    <submittedName>
        <fullName evidence="3">Hydrolase</fullName>
    </submittedName>
</protein>
<dbReference type="SUPFAM" id="SSF56529">
    <property type="entry name" value="FAH"/>
    <property type="match status" value="1"/>
</dbReference>